<keyword evidence="2" id="KW-0547">Nucleotide-binding</keyword>
<dbReference type="InterPro" id="IPR027417">
    <property type="entry name" value="P-loop_NTPase"/>
</dbReference>
<dbReference type="AlphaFoldDB" id="A0ABD0J652"/>
<keyword evidence="5" id="KW-1133">Transmembrane helix</keyword>
<keyword evidence="5" id="KW-0812">Transmembrane</keyword>
<comment type="caution">
    <text evidence="7">The sequence shown here is derived from an EMBL/GenBank/DDBJ whole genome shotgun (WGS) entry which is preliminary data.</text>
</comment>
<feature type="region of interest" description="Disordered" evidence="4">
    <location>
        <begin position="135"/>
        <end position="154"/>
    </location>
</feature>
<organism evidence="7 8">
    <name type="scientific">Batillaria attramentaria</name>
    <dbReference type="NCBI Taxonomy" id="370345"/>
    <lineage>
        <taxon>Eukaryota</taxon>
        <taxon>Metazoa</taxon>
        <taxon>Spiralia</taxon>
        <taxon>Lophotrochozoa</taxon>
        <taxon>Mollusca</taxon>
        <taxon>Gastropoda</taxon>
        <taxon>Caenogastropoda</taxon>
        <taxon>Sorbeoconcha</taxon>
        <taxon>Cerithioidea</taxon>
        <taxon>Batillariidae</taxon>
        <taxon>Batillaria</taxon>
    </lineage>
</organism>
<gene>
    <name evidence="7" type="ORF">BaRGS_00038622</name>
</gene>
<evidence type="ECO:0000256" key="1">
    <source>
        <dbReference type="ARBA" id="ARBA00008535"/>
    </source>
</evidence>
<evidence type="ECO:0000256" key="4">
    <source>
        <dbReference type="SAM" id="MobiDB-lite"/>
    </source>
</evidence>
<evidence type="ECO:0000256" key="5">
    <source>
        <dbReference type="SAM" id="Phobius"/>
    </source>
</evidence>
<comment type="similarity">
    <text evidence="1">Belongs to the TRAFAC class TrmE-Era-EngA-EngB-Septin-like GTPase superfamily. AIG1/Toc34/Toc159-like paraseptin GTPase family. IAN subfamily.</text>
</comment>
<feature type="region of interest" description="Disordered" evidence="4">
    <location>
        <begin position="498"/>
        <end position="517"/>
    </location>
</feature>
<evidence type="ECO:0000256" key="2">
    <source>
        <dbReference type="ARBA" id="ARBA00022741"/>
    </source>
</evidence>
<feature type="domain" description="AIG1-type G" evidence="6">
    <location>
        <begin position="232"/>
        <end position="434"/>
    </location>
</feature>
<name>A0ABD0J652_9CAEN</name>
<dbReference type="PANTHER" id="PTHR10903">
    <property type="entry name" value="GTPASE, IMAP FAMILY MEMBER-RELATED"/>
    <property type="match status" value="1"/>
</dbReference>
<dbReference type="Proteomes" id="UP001519460">
    <property type="component" value="Unassembled WGS sequence"/>
</dbReference>
<keyword evidence="5" id="KW-0472">Membrane</keyword>
<keyword evidence="8" id="KW-1185">Reference proteome</keyword>
<evidence type="ECO:0000259" key="6">
    <source>
        <dbReference type="PROSITE" id="PS51720"/>
    </source>
</evidence>
<sequence>TVARCYWVHGKRTHCVVFSEGYQIDGDVSKTLTVSVPHMGNLFAGRYLCYVTLRHQTTQPDLNFCVLKPDETGAAKPALLVATIVSTVLFILIAAVSLVILFRRYMLPFIIKPGRIQSPCGQVIKGLGKCVQRSQTAAGRHRNSERREPTGKKRFKEEQGLICELDVTPETTCPSLVPNSVHVKEQNHNSIDAGCSTTQKNNQGATAMARIEPTPSPRQLTMIQRSITSEKRENFRLLLLGKTGSGKSTTGNTILGEKLFSSELSTSSVTRDCQLKRCYRLGQEIEVMDSPGLYDTAKSQQEICTTIVQAVACMHPGPHAILLVIRLDDFNKQKEFGCYRRLKAFFDDHITNFMIVLFTGGDALEGKNQTFADIMKTAPTELIEILRECGNRQIVFNNFAHDPVPQVEQLFDLVRKMKEQNGHPYVCPKYKKIGKGLEEEVAKRLAVVEELEIQKRDKEMKLMETVKIFRQMNNVMGSKLRERDTERDLEMIETGVAEERQAESKQMLEEQDEQERRNDQYKEVLRIMKDRIAENKEQDFTGRLIHFVVKPVKAVLKFFTHSKI</sequence>
<evidence type="ECO:0000313" key="8">
    <source>
        <dbReference type="Proteomes" id="UP001519460"/>
    </source>
</evidence>
<dbReference type="EMBL" id="JACVVK020000632">
    <property type="protein sequence ID" value="KAK7461615.1"/>
    <property type="molecule type" value="Genomic_DNA"/>
</dbReference>
<dbReference type="FunFam" id="3.40.50.300:FF:000366">
    <property type="entry name" value="GTPase, IMAP family member 2"/>
    <property type="match status" value="1"/>
</dbReference>
<dbReference type="PANTHER" id="PTHR10903:SF184">
    <property type="entry name" value="GTP-BINDING PROTEIN A"/>
    <property type="match status" value="1"/>
</dbReference>
<proteinExistence type="inferred from homology"/>
<dbReference type="Gene3D" id="3.40.50.300">
    <property type="entry name" value="P-loop containing nucleotide triphosphate hydrolases"/>
    <property type="match status" value="1"/>
</dbReference>
<feature type="compositionally biased region" description="Basic and acidic residues" evidence="4">
    <location>
        <begin position="145"/>
        <end position="154"/>
    </location>
</feature>
<dbReference type="GO" id="GO:0005525">
    <property type="term" value="F:GTP binding"/>
    <property type="evidence" value="ECO:0007669"/>
    <property type="project" value="UniProtKB-KW"/>
</dbReference>
<keyword evidence="3" id="KW-0342">GTP-binding</keyword>
<dbReference type="InterPro" id="IPR006703">
    <property type="entry name" value="G_AIG1"/>
</dbReference>
<dbReference type="PROSITE" id="PS51720">
    <property type="entry name" value="G_AIG1"/>
    <property type="match status" value="1"/>
</dbReference>
<protein>
    <recommendedName>
        <fullName evidence="6">AIG1-type G domain-containing protein</fullName>
    </recommendedName>
</protein>
<feature type="transmembrane region" description="Helical" evidence="5">
    <location>
        <begin position="78"/>
        <end position="102"/>
    </location>
</feature>
<dbReference type="SUPFAM" id="SSF52540">
    <property type="entry name" value="P-loop containing nucleoside triphosphate hydrolases"/>
    <property type="match status" value="1"/>
</dbReference>
<feature type="non-terminal residue" evidence="7">
    <location>
        <position position="1"/>
    </location>
</feature>
<reference evidence="7 8" key="1">
    <citation type="journal article" date="2023" name="Sci. Data">
        <title>Genome assembly of the Korean intertidal mud-creeper Batillaria attramentaria.</title>
        <authorList>
            <person name="Patra A.K."/>
            <person name="Ho P.T."/>
            <person name="Jun S."/>
            <person name="Lee S.J."/>
            <person name="Kim Y."/>
            <person name="Won Y.J."/>
        </authorList>
    </citation>
    <scope>NUCLEOTIDE SEQUENCE [LARGE SCALE GENOMIC DNA]</scope>
    <source>
        <strain evidence="7">Wonlab-2016</strain>
    </source>
</reference>
<accession>A0ABD0J652</accession>
<dbReference type="Pfam" id="PF04548">
    <property type="entry name" value="AIG1"/>
    <property type="match status" value="1"/>
</dbReference>
<dbReference type="InterPro" id="IPR045058">
    <property type="entry name" value="GIMA/IAN/Toc"/>
</dbReference>
<evidence type="ECO:0000313" key="7">
    <source>
        <dbReference type="EMBL" id="KAK7461615.1"/>
    </source>
</evidence>
<evidence type="ECO:0000256" key="3">
    <source>
        <dbReference type="ARBA" id="ARBA00023134"/>
    </source>
</evidence>